<protein>
    <submittedName>
        <fullName evidence="1">Uncharacterized protein</fullName>
    </submittedName>
</protein>
<accession>A0A6G3WN15</accession>
<name>A0A6G3WN15_9ACTN</name>
<sequence length="62" mass="6911">MIPRPFDPDDEPAEEMDMADEVAYADTGRPWGARAIRHPSHAATRAHFAANPLPVQQDRRSA</sequence>
<dbReference type="AlphaFoldDB" id="A0A6G3WN15"/>
<organism evidence="1">
    <name type="scientific">Streptomyces sp. SID7499</name>
    <dbReference type="NCBI Taxonomy" id="2706086"/>
    <lineage>
        <taxon>Bacteria</taxon>
        <taxon>Bacillati</taxon>
        <taxon>Actinomycetota</taxon>
        <taxon>Actinomycetes</taxon>
        <taxon>Kitasatosporales</taxon>
        <taxon>Streptomycetaceae</taxon>
        <taxon>Streptomyces</taxon>
    </lineage>
</organism>
<comment type="caution">
    <text evidence="1">The sequence shown here is derived from an EMBL/GenBank/DDBJ whole genome shotgun (WGS) entry which is preliminary data.</text>
</comment>
<proteinExistence type="predicted"/>
<gene>
    <name evidence="1" type="ORF">G3M58_10655</name>
</gene>
<dbReference type="EMBL" id="JAAGMN010001114">
    <property type="protein sequence ID" value="NEE06905.1"/>
    <property type="molecule type" value="Genomic_DNA"/>
</dbReference>
<reference evidence="1" key="1">
    <citation type="submission" date="2020-01" db="EMBL/GenBank/DDBJ databases">
        <title>Insect and environment-associated Actinomycetes.</title>
        <authorList>
            <person name="Currrie C."/>
            <person name="Chevrette M."/>
            <person name="Carlson C."/>
            <person name="Stubbendieck R."/>
            <person name="Wendt-Pienkowski E."/>
        </authorList>
    </citation>
    <scope>NUCLEOTIDE SEQUENCE</scope>
    <source>
        <strain evidence="1">SID7499</strain>
    </source>
</reference>
<evidence type="ECO:0000313" key="1">
    <source>
        <dbReference type="EMBL" id="NEE06905.1"/>
    </source>
</evidence>